<evidence type="ECO:0000256" key="1">
    <source>
        <dbReference type="SAM" id="MobiDB-lite"/>
    </source>
</evidence>
<dbReference type="Proteomes" id="UP001597365">
    <property type="component" value="Unassembled WGS sequence"/>
</dbReference>
<comment type="caution">
    <text evidence="2">The sequence shown here is derived from an EMBL/GenBank/DDBJ whole genome shotgun (WGS) entry which is preliminary data.</text>
</comment>
<dbReference type="EMBL" id="JBHUFU010000031">
    <property type="protein sequence ID" value="MFD1833338.1"/>
    <property type="molecule type" value="Genomic_DNA"/>
</dbReference>
<gene>
    <name evidence="2" type="ORF">ACFSJS_27425</name>
</gene>
<proteinExistence type="predicted"/>
<feature type="compositionally biased region" description="Basic residues" evidence="1">
    <location>
        <begin position="98"/>
        <end position="109"/>
    </location>
</feature>
<evidence type="ECO:0000313" key="3">
    <source>
        <dbReference type="Proteomes" id="UP001597365"/>
    </source>
</evidence>
<accession>A0ABW4PRH4</accession>
<dbReference type="RefSeq" id="WP_380905110.1">
    <property type="nucleotide sequence ID" value="NZ_JBHUFU010000031.1"/>
</dbReference>
<organism evidence="2 3">
    <name type="scientific">Streptomyces desertarenae</name>
    <dbReference type="NCBI Taxonomy" id="2666184"/>
    <lineage>
        <taxon>Bacteria</taxon>
        <taxon>Bacillati</taxon>
        <taxon>Actinomycetota</taxon>
        <taxon>Actinomycetes</taxon>
        <taxon>Kitasatosporales</taxon>
        <taxon>Streptomycetaceae</taxon>
        <taxon>Streptomyces</taxon>
    </lineage>
</organism>
<feature type="region of interest" description="Disordered" evidence="1">
    <location>
        <begin position="75"/>
        <end position="109"/>
    </location>
</feature>
<name>A0ABW4PRH4_9ACTN</name>
<keyword evidence="3" id="KW-1185">Reference proteome</keyword>
<evidence type="ECO:0000313" key="2">
    <source>
        <dbReference type="EMBL" id="MFD1833338.1"/>
    </source>
</evidence>
<reference evidence="3" key="1">
    <citation type="journal article" date="2019" name="Int. J. Syst. Evol. Microbiol.">
        <title>The Global Catalogue of Microorganisms (GCM) 10K type strain sequencing project: providing services to taxonomists for standard genome sequencing and annotation.</title>
        <authorList>
            <consortium name="The Broad Institute Genomics Platform"/>
            <consortium name="The Broad Institute Genome Sequencing Center for Infectious Disease"/>
            <person name="Wu L."/>
            <person name="Ma J."/>
        </authorList>
    </citation>
    <scope>NUCLEOTIDE SEQUENCE [LARGE SCALE GENOMIC DNA]</scope>
    <source>
        <strain evidence="3">CGMCC 4.7455</strain>
    </source>
</reference>
<protein>
    <submittedName>
        <fullName evidence="2">Uncharacterized protein</fullName>
    </submittedName>
</protein>
<sequence length="109" mass="12089">MVPFQVKPTPALLTGTSRIVPCRHFGRESLSPGQNRQAGDVLLGSETLRDRHQPLRGTTVQKQLVHGFRKLLSQSGTKTVRRSGDQNRGHGAPFLCRRAARRPGGRRAR</sequence>